<accession>A0A7R9D3R2</accession>
<dbReference type="GO" id="GO:0005763">
    <property type="term" value="C:mitochondrial small ribosomal subunit"/>
    <property type="evidence" value="ECO:0007669"/>
    <property type="project" value="TreeGrafter"/>
</dbReference>
<proteinExistence type="inferred from homology"/>
<dbReference type="InterPro" id="IPR014721">
    <property type="entry name" value="Ribsml_uS5_D2-typ_fold_subgr"/>
</dbReference>
<gene>
    <name evidence="5" type="ORF">TPSB3V08_LOCUS5522</name>
</gene>
<feature type="region of interest" description="Disordered" evidence="4">
    <location>
        <begin position="505"/>
        <end position="541"/>
    </location>
</feature>
<dbReference type="Pfam" id="PF00380">
    <property type="entry name" value="Ribosomal_S9"/>
    <property type="match status" value="1"/>
</dbReference>
<evidence type="ECO:0000313" key="5">
    <source>
        <dbReference type="EMBL" id="CAD7406656.1"/>
    </source>
</evidence>
<dbReference type="EMBL" id="OD002956">
    <property type="protein sequence ID" value="CAD7406656.1"/>
    <property type="molecule type" value="Genomic_DNA"/>
</dbReference>
<sequence length="541" mass="62491">MCSHRKNWDTLKKRLADVLQSNRWRKVRWLQQTTKHDFRNEPENKESQERKDCLHNFAVVSTQILVHDKSHHRRRKGFCRRFTQKSSFTIKYRFRRTPAVDGDDGFPKAGYSYSTHITDGESWQSVGNPKNPIIKEEKVSKAMRAYLERAQQHGNYELDLVAQPEKNHVTCWLPLPDRKPAFTTTGCQELFYWLVLTLVTRGPRGEGLGHEFMKKQLLDYNIGKRHLANMMGEDPETFTQKDIDSAIQYLFPSGIFSPAARPLMKHPDEVFPPRKAAEFDESGRPHHFLFYTSKPNFYQVFYDVVEHMKSLNEFEDKMIKKRLLPDPLQAVNLTGSQWLPKEQLEKLLVESLSDKDYQNFIVLMDRLVEHPYSYRVKSFYEAYRKPLLSQTKTYDIPKPLYDADGRAYVTTKECLRKTARGEVTLRSPGTGKIQINGEGVDYFKDNQPREQLLFPLVFTGLLGAVDVEATVAGGGSSGQAGAIRWGISWGLRSFVDQEMVEKMRLGELSGSPDTRLPEEGEEEAGTRGCKEEIHLEEEIKN</sequence>
<evidence type="ECO:0000256" key="1">
    <source>
        <dbReference type="ARBA" id="ARBA00005251"/>
    </source>
</evidence>
<keyword evidence="2" id="KW-0689">Ribosomal protein</keyword>
<name>A0A7R9D3R2_TIMPO</name>
<evidence type="ECO:0008006" key="6">
    <source>
        <dbReference type="Google" id="ProtNLM"/>
    </source>
</evidence>
<feature type="compositionally biased region" description="Basic and acidic residues" evidence="4">
    <location>
        <begin position="524"/>
        <end position="541"/>
    </location>
</feature>
<dbReference type="PANTHER" id="PTHR21569">
    <property type="entry name" value="RIBOSOMAL PROTEIN S9"/>
    <property type="match status" value="1"/>
</dbReference>
<keyword evidence="3" id="KW-0687">Ribonucleoprotein</keyword>
<dbReference type="GO" id="GO:0003723">
    <property type="term" value="F:RNA binding"/>
    <property type="evidence" value="ECO:0007669"/>
    <property type="project" value="TreeGrafter"/>
</dbReference>
<reference evidence="5" key="1">
    <citation type="submission" date="2020-11" db="EMBL/GenBank/DDBJ databases">
        <authorList>
            <person name="Tran Van P."/>
        </authorList>
    </citation>
    <scope>NUCLEOTIDE SEQUENCE</scope>
</reference>
<dbReference type="GO" id="GO:0003735">
    <property type="term" value="F:structural constituent of ribosome"/>
    <property type="evidence" value="ECO:0007669"/>
    <property type="project" value="InterPro"/>
</dbReference>
<dbReference type="Gene3D" id="3.30.230.10">
    <property type="match status" value="1"/>
</dbReference>
<dbReference type="InterPro" id="IPR020568">
    <property type="entry name" value="Ribosomal_Su5_D2-typ_SF"/>
</dbReference>
<dbReference type="AlphaFoldDB" id="A0A7R9D3R2"/>
<dbReference type="InterPro" id="IPR000754">
    <property type="entry name" value="Ribosomal_uS9"/>
</dbReference>
<organism evidence="5">
    <name type="scientific">Timema poppense</name>
    <name type="common">Walking stick</name>
    <dbReference type="NCBI Taxonomy" id="170557"/>
    <lineage>
        <taxon>Eukaryota</taxon>
        <taxon>Metazoa</taxon>
        <taxon>Ecdysozoa</taxon>
        <taxon>Arthropoda</taxon>
        <taxon>Hexapoda</taxon>
        <taxon>Insecta</taxon>
        <taxon>Pterygota</taxon>
        <taxon>Neoptera</taxon>
        <taxon>Polyneoptera</taxon>
        <taxon>Phasmatodea</taxon>
        <taxon>Timematodea</taxon>
        <taxon>Timematoidea</taxon>
        <taxon>Timematidae</taxon>
        <taxon>Timema</taxon>
    </lineage>
</organism>
<comment type="similarity">
    <text evidence="1">Belongs to the universal ribosomal protein uS9 family.</text>
</comment>
<dbReference type="PANTHER" id="PTHR21569:SF1">
    <property type="entry name" value="SMALL RIBOSOMAL SUBUNIT PROTEIN US9M"/>
    <property type="match status" value="1"/>
</dbReference>
<evidence type="ECO:0000256" key="4">
    <source>
        <dbReference type="SAM" id="MobiDB-lite"/>
    </source>
</evidence>
<protein>
    <recommendedName>
        <fullName evidence="6">28S ribosomal protein S9, mitochondrial</fullName>
    </recommendedName>
</protein>
<evidence type="ECO:0000256" key="3">
    <source>
        <dbReference type="ARBA" id="ARBA00023274"/>
    </source>
</evidence>
<dbReference type="SUPFAM" id="SSF54211">
    <property type="entry name" value="Ribosomal protein S5 domain 2-like"/>
    <property type="match status" value="1"/>
</dbReference>
<dbReference type="GO" id="GO:0006412">
    <property type="term" value="P:translation"/>
    <property type="evidence" value="ECO:0007669"/>
    <property type="project" value="InterPro"/>
</dbReference>
<evidence type="ECO:0000256" key="2">
    <source>
        <dbReference type="ARBA" id="ARBA00022980"/>
    </source>
</evidence>